<evidence type="ECO:0000313" key="4">
    <source>
        <dbReference type="EMBL" id="KKR69675.1"/>
    </source>
</evidence>
<dbReference type="GO" id="GO:0046872">
    <property type="term" value="F:metal ion binding"/>
    <property type="evidence" value="ECO:0007669"/>
    <property type="project" value="InterPro"/>
</dbReference>
<dbReference type="Pfam" id="PF19077">
    <property type="entry name" value="Big_13"/>
    <property type="match status" value="1"/>
</dbReference>
<feature type="domain" description="Fibronectin type-III" evidence="3">
    <location>
        <begin position="32"/>
        <end position="126"/>
    </location>
</feature>
<dbReference type="SMART" id="SM00060">
    <property type="entry name" value="FN3"/>
    <property type="match status" value="1"/>
</dbReference>
<dbReference type="InterPro" id="IPR044016">
    <property type="entry name" value="Big_13"/>
</dbReference>
<dbReference type="EMBL" id="LBZK01000039">
    <property type="protein sequence ID" value="KKR69675.1"/>
    <property type="molecule type" value="Genomic_DNA"/>
</dbReference>
<feature type="compositionally biased region" description="Low complexity" evidence="1">
    <location>
        <begin position="371"/>
        <end position="404"/>
    </location>
</feature>
<feature type="region of interest" description="Disordered" evidence="1">
    <location>
        <begin position="365"/>
        <end position="404"/>
    </location>
</feature>
<sequence>MVIVILLAGIFAGVFFLNTRQIFRIGASATAQPKDVRISNISDNSATVSWTTDSQTSNFLAWGESETNISKVEQENSTGEKLLTHNISLSGLKPGTNYFFKINSGGINFNNNGVPWKFTTGATLGVGAASLFISGLVIDASGQPVSRALVYITVNGYLASTVTSGKGNFIYQLGNVRTSNLQNYAQIDATSTLLQISVSAGIRGTASAQIFPQSANPVPPIILGQTYDFRSSQPGSDNQIPNVNLSLPSTASRESKISVGSPAPLPAQKSVILESLKEGETVTSTQPEFFGKGPPGETVTIEVNSQNPITGNVTIPKNGSWSYAVPTSLDSGAHSVTVKWKDATGITRSLTRNFVVQASDVPAFEATPSQTLAPNATPTATPETTPEATLTPEPSTTPPEASVPATGNLTPTLLFFMLGVLIMVFGVFVWKTAEA</sequence>
<dbReference type="SUPFAM" id="SSF49363">
    <property type="entry name" value="Purple acid phosphatase, N-terminal domain"/>
    <property type="match status" value="1"/>
</dbReference>
<evidence type="ECO:0000256" key="2">
    <source>
        <dbReference type="SAM" id="Phobius"/>
    </source>
</evidence>
<gene>
    <name evidence="4" type="ORF">UU12_C0039G0002</name>
</gene>
<dbReference type="InterPro" id="IPR015914">
    <property type="entry name" value="PAPs_N"/>
</dbReference>
<dbReference type="InterPro" id="IPR013783">
    <property type="entry name" value="Ig-like_fold"/>
</dbReference>
<dbReference type="Pfam" id="PF16656">
    <property type="entry name" value="Pur_ac_phosph_N"/>
    <property type="match status" value="1"/>
</dbReference>
<dbReference type="InterPro" id="IPR008963">
    <property type="entry name" value="Purple_acid_Pase-like_N"/>
</dbReference>
<dbReference type="SUPFAM" id="SSF49464">
    <property type="entry name" value="Carboxypeptidase regulatory domain-like"/>
    <property type="match status" value="1"/>
</dbReference>
<reference evidence="4 5" key="1">
    <citation type="journal article" date="2015" name="Nature">
        <title>rRNA introns, odd ribosomes, and small enigmatic genomes across a large radiation of phyla.</title>
        <authorList>
            <person name="Brown C.T."/>
            <person name="Hug L.A."/>
            <person name="Thomas B.C."/>
            <person name="Sharon I."/>
            <person name="Castelle C.J."/>
            <person name="Singh A."/>
            <person name="Wilkins M.J."/>
            <person name="Williams K.H."/>
            <person name="Banfield J.F."/>
        </authorList>
    </citation>
    <scope>NUCLEOTIDE SEQUENCE [LARGE SCALE GENOMIC DNA]</scope>
</reference>
<dbReference type="AlphaFoldDB" id="A0A0G0VC85"/>
<feature type="transmembrane region" description="Helical" evidence="2">
    <location>
        <begin position="412"/>
        <end position="430"/>
    </location>
</feature>
<protein>
    <submittedName>
        <fullName evidence="4">Glycoside hydrolase family 5</fullName>
    </submittedName>
</protein>
<evidence type="ECO:0000256" key="1">
    <source>
        <dbReference type="SAM" id="MobiDB-lite"/>
    </source>
</evidence>
<dbReference type="PROSITE" id="PS50853">
    <property type="entry name" value="FN3"/>
    <property type="match status" value="1"/>
</dbReference>
<dbReference type="InterPro" id="IPR008969">
    <property type="entry name" value="CarboxyPept-like_regulatory"/>
</dbReference>
<keyword evidence="2" id="KW-0472">Membrane</keyword>
<dbReference type="Proteomes" id="UP000034562">
    <property type="component" value="Unassembled WGS sequence"/>
</dbReference>
<name>A0A0G0VC85_9BACT</name>
<evidence type="ECO:0000259" key="3">
    <source>
        <dbReference type="PROSITE" id="PS50853"/>
    </source>
</evidence>
<organism evidence="4 5">
    <name type="scientific">Candidatus Woesebacteria bacterium GW2011_GWA2_40_7b</name>
    <dbReference type="NCBI Taxonomy" id="1618563"/>
    <lineage>
        <taxon>Bacteria</taxon>
        <taxon>Candidatus Woeseibacteriota</taxon>
    </lineage>
</organism>
<dbReference type="Gene3D" id="2.60.40.380">
    <property type="entry name" value="Purple acid phosphatase-like, N-terminal"/>
    <property type="match status" value="1"/>
</dbReference>
<accession>A0A0G0VC85</accession>
<evidence type="ECO:0000313" key="5">
    <source>
        <dbReference type="Proteomes" id="UP000034562"/>
    </source>
</evidence>
<dbReference type="Gene3D" id="2.60.40.10">
    <property type="entry name" value="Immunoglobulins"/>
    <property type="match status" value="1"/>
</dbReference>
<keyword evidence="2" id="KW-0812">Transmembrane</keyword>
<dbReference type="CDD" id="cd00063">
    <property type="entry name" value="FN3"/>
    <property type="match status" value="1"/>
</dbReference>
<dbReference type="STRING" id="1618563.UU12_C0039G0002"/>
<keyword evidence="4" id="KW-0378">Hydrolase</keyword>
<dbReference type="InterPro" id="IPR003961">
    <property type="entry name" value="FN3_dom"/>
</dbReference>
<comment type="caution">
    <text evidence="4">The sequence shown here is derived from an EMBL/GenBank/DDBJ whole genome shotgun (WGS) entry which is preliminary data.</text>
</comment>
<dbReference type="GO" id="GO:0003993">
    <property type="term" value="F:acid phosphatase activity"/>
    <property type="evidence" value="ECO:0007669"/>
    <property type="project" value="InterPro"/>
</dbReference>
<proteinExistence type="predicted"/>
<keyword evidence="2" id="KW-1133">Transmembrane helix</keyword>